<evidence type="ECO:0000313" key="1">
    <source>
        <dbReference type="EMBL" id="NVO24595.1"/>
    </source>
</evidence>
<dbReference type="RefSeq" id="WP_177158267.1">
    <property type="nucleotide sequence ID" value="NZ_JABCJE010000007.1"/>
</dbReference>
<protein>
    <recommendedName>
        <fullName evidence="3">Anti-sigma factor</fullName>
    </recommendedName>
</protein>
<proteinExistence type="predicted"/>
<accession>A0A850QDU2</accession>
<dbReference type="Proteomes" id="UP000592216">
    <property type="component" value="Unassembled WGS sequence"/>
</dbReference>
<organism evidence="1 2">
    <name type="scientific">Donghicola mangrovi</name>
    <dbReference type="NCBI Taxonomy" id="2729614"/>
    <lineage>
        <taxon>Bacteria</taxon>
        <taxon>Pseudomonadati</taxon>
        <taxon>Pseudomonadota</taxon>
        <taxon>Alphaproteobacteria</taxon>
        <taxon>Rhodobacterales</taxon>
        <taxon>Roseobacteraceae</taxon>
        <taxon>Donghicola</taxon>
    </lineage>
</organism>
<sequence>MLLSEERQILAAELAMGLLEGPDETRAERLRREDRAFDDAVWWWEETLSGAISQIPAASAPPQALAGIQTALFGKEVKTAQGKLKWKPIVGGIVGVKAVLLSAYLLSRALNTETYVVETRYGEATVTWNTRAGTLQVKSSGDTTLHLWKQTADGFNYLGAAGARITAAIAAGDVIILSADGPLAKVPEPVGRATLTDE</sequence>
<evidence type="ECO:0000313" key="2">
    <source>
        <dbReference type="Proteomes" id="UP000592216"/>
    </source>
</evidence>
<name>A0A850QDU2_9RHOB</name>
<dbReference type="EMBL" id="JABCJE010000007">
    <property type="protein sequence ID" value="NVO24595.1"/>
    <property type="molecule type" value="Genomic_DNA"/>
</dbReference>
<evidence type="ECO:0008006" key="3">
    <source>
        <dbReference type="Google" id="ProtNLM"/>
    </source>
</evidence>
<comment type="caution">
    <text evidence="1">The sequence shown here is derived from an EMBL/GenBank/DDBJ whole genome shotgun (WGS) entry which is preliminary data.</text>
</comment>
<dbReference type="AlphaFoldDB" id="A0A850QDU2"/>
<reference evidence="1 2" key="1">
    <citation type="submission" date="2020-04" db="EMBL/GenBank/DDBJ databases">
        <title>Donghicola sp., a member of the Rhodobacteraceae family isolated from mangrove forest in Thailand.</title>
        <authorList>
            <person name="Charoenyingcharoen P."/>
            <person name="Yukphan P."/>
        </authorList>
    </citation>
    <scope>NUCLEOTIDE SEQUENCE [LARGE SCALE GENOMIC DNA]</scope>
    <source>
        <strain evidence="1 2">B5-SW-15</strain>
    </source>
</reference>
<gene>
    <name evidence="1" type="ORF">HJ536_14610</name>
</gene>